<dbReference type="AlphaFoldDB" id="A0A443PUF0"/>
<dbReference type="InterPro" id="IPR002495">
    <property type="entry name" value="Glyco_trans_8"/>
</dbReference>
<dbReference type="InterPro" id="IPR050587">
    <property type="entry name" value="GNT1/Glycosyltrans_8"/>
</dbReference>
<keyword evidence="1" id="KW-0328">Glycosyltransferase</keyword>
<dbReference type="Pfam" id="PF01501">
    <property type="entry name" value="Glyco_transf_8"/>
    <property type="match status" value="1"/>
</dbReference>
<dbReference type="EMBL" id="QPKB01000010">
    <property type="protein sequence ID" value="RWR94372.1"/>
    <property type="molecule type" value="Genomic_DNA"/>
</dbReference>
<dbReference type="SUPFAM" id="SSF53448">
    <property type="entry name" value="Nucleotide-diphospho-sugar transferases"/>
    <property type="match status" value="1"/>
</dbReference>
<comment type="similarity">
    <text evidence="3">Belongs to the glycosyltransferase 8 family.</text>
</comment>
<dbReference type="STRING" id="337451.A0A443PUF0"/>
<dbReference type="Gene3D" id="3.90.550.10">
    <property type="entry name" value="Spore Coat Polysaccharide Biosynthesis Protein SpsA, Chain A"/>
    <property type="match status" value="1"/>
</dbReference>
<keyword evidence="5" id="KW-1185">Reference proteome</keyword>
<dbReference type="EC" id="2.4.1.-" evidence="3"/>
<dbReference type="Proteomes" id="UP000283530">
    <property type="component" value="Unassembled WGS sequence"/>
</dbReference>
<evidence type="ECO:0000313" key="5">
    <source>
        <dbReference type="Proteomes" id="UP000283530"/>
    </source>
</evidence>
<name>A0A443PUF0_9MAGN</name>
<evidence type="ECO:0000256" key="3">
    <source>
        <dbReference type="RuleBase" id="RU362027"/>
    </source>
</evidence>
<dbReference type="InterPro" id="IPR029044">
    <property type="entry name" value="Nucleotide-diphossugar_trans"/>
</dbReference>
<keyword evidence="2" id="KW-0464">Manganese</keyword>
<evidence type="ECO:0000313" key="4">
    <source>
        <dbReference type="EMBL" id="RWR94372.1"/>
    </source>
</evidence>
<sequence>MASSSMTSKTLNEGKIAGGFQETAGGSLPRAYVTLLAGNRDNIMGVVCLAKGLRNVKSAYQLVVAFSPGFPDEHLQRLESLGCILRKIQPVYSTQLGCKGTNFSKLRLWDLNEYKKMIYLDPNVQVYGNIDNLFDYPDGEHVDCGVLYAVLDCFCEKTAAANLQDNINLCQKKLYFNDGMFVFEPIKKTFKYLIETLELIPPTPTPFVVQVNSNTTQRHFGHENSLQTISLSKLCIIISWLVLGLFEHVLRGVYKPISLIYNLNLPMLWNHSEHMDVVDLNEIKVVNYCAKGSLPWRYPGEEENMQREDVKLLVKKWWDVYNDESLDYKPPAQEDSLEPVRL</sequence>
<protein>
    <recommendedName>
        <fullName evidence="3">Hexosyltransferase</fullName>
        <ecNumber evidence="3">2.4.1.-</ecNumber>
    </recommendedName>
</protein>
<accession>A0A443PUF0</accession>
<dbReference type="PANTHER" id="PTHR11183">
    <property type="entry name" value="GLYCOGENIN SUBFAMILY MEMBER"/>
    <property type="match status" value="1"/>
</dbReference>
<evidence type="ECO:0000256" key="2">
    <source>
        <dbReference type="ARBA" id="ARBA00023211"/>
    </source>
</evidence>
<evidence type="ECO:0000256" key="1">
    <source>
        <dbReference type="ARBA" id="ARBA00022676"/>
    </source>
</evidence>
<gene>
    <name evidence="4" type="ORF">CKAN_02366000</name>
</gene>
<comment type="caution">
    <text evidence="4">The sequence shown here is derived from an EMBL/GenBank/DDBJ whole genome shotgun (WGS) entry which is preliminary data.</text>
</comment>
<keyword evidence="1" id="KW-0808">Transferase</keyword>
<dbReference type="GO" id="GO:0016757">
    <property type="term" value="F:glycosyltransferase activity"/>
    <property type="evidence" value="ECO:0007669"/>
    <property type="project" value="UniProtKB-KW"/>
</dbReference>
<reference evidence="4 5" key="1">
    <citation type="journal article" date="2019" name="Nat. Plants">
        <title>Stout camphor tree genome fills gaps in understanding of flowering plant genome evolution.</title>
        <authorList>
            <person name="Chaw S.M."/>
            <person name="Liu Y.C."/>
            <person name="Wu Y.W."/>
            <person name="Wang H.Y."/>
            <person name="Lin C.I."/>
            <person name="Wu C.S."/>
            <person name="Ke H.M."/>
            <person name="Chang L.Y."/>
            <person name="Hsu C.Y."/>
            <person name="Yang H.T."/>
            <person name="Sudianto E."/>
            <person name="Hsu M.H."/>
            <person name="Wu K.P."/>
            <person name="Wang L.N."/>
            <person name="Leebens-Mack J.H."/>
            <person name="Tsai I.J."/>
        </authorList>
    </citation>
    <scope>NUCLEOTIDE SEQUENCE [LARGE SCALE GENOMIC DNA]</scope>
    <source>
        <strain evidence="5">cv. Chaw 1501</strain>
        <tissue evidence="4">Young leaves</tissue>
    </source>
</reference>
<organism evidence="4 5">
    <name type="scientific">Cinnamomum micranthum f. kanehirae</name>
    <dbReference type="NCBI Taxonomy" id="337451"/>
    <lineage>
        <taxon>Eukaryota</taxon>
        <taxon>Viridiplantae</taxon>
        <taxon>Streptophyta</taxon>
        <taxon>Embryophyta</taxon>
        <taxon>Tracheophyta</taxon>
        <taxon>Spermatophyta</taxon>
        <taxon>Magnoliopsida</taxon>
        <taxon>Magnoliidae</taxon>
        <taxon>Laurales</taxon>
        <taxon>Lauraceae</taxon>
        <taxon>Cinnamomum</taxon>
    </lineage>
</organism>
<proteinExistence type="inferred from homology"/>
<dbReference type="OrthoDB" id="2014201at2759"/>